<accession>A0ACC2N9Y8</accession>
<dbReference type="Proteomes" id="UP001239111">
    <property type="component" value="Chromosome 4"/>
</dbReference>
<dbReference type="EMBL" id="CM056744">
    <property type="protein sequence ID" value="KAJ8667881.1"/>
    <property type="molecule type" value="Genomic_DNA"/>
</dbReference>
<evidence type="ECO:0000313" key="2">
    <source>
        <dbReference type="Proteomes" id="UP001239111"/>
    </source>
</evidence>
<comment type="caution">
    <text evidence="1">The sequence shown here is derived from an EMBL/GenBank/DDBJ whole genome shotgun (WGS) entry which is preliminary data.</text>
</comment>
<organism evidence="1 2">
    <name type="scientific">Eretmocerus hayati</name>
    <dbReference type="NCBI Taxonomy" id="131215"/>
    <lineage>
        <taxon>Eukaryota</taxon>
        <taxon>Metazoa</taxon>
        <taxon>Ecdysozoa</taxon>
        <taxon>Arthropoda</taxon>
        <taxon>Hexapoda</taxon>
        <taxon>Insecta</taxon>
        <taxon>Pterygota</taxon>
        <taxon>Neoptera</taxon>
        <taxon>Endopterygota</taxon>
        <taxon>Hymenoptera</taxon>
        <taxon>Apocrita</taxon>
        <taxon>Proctotrupomorpha</taxon>
        <taxon>Chalcidoidea</taxon>
        <taxon>Aphelinidae</taxon>
        <taxon>Aphelininae</taxon>
        <taxon>Eretmocerus</taxon>
    </lineage>
</organism>
<proteinExistence type="predicted"/>
<feature type="non-terminal residue" evidence="1">
    <location>
        <position position="130"/>
    </location>
</feature>
<sequence length="130" mass="14502">MFQVTGIVGRADVLACIFFLLSFLAYHGQQTAYVWSSICLGALSMLSKETGVTVLLLNLLYDLCRTCNSIKRCVKESRWNDESRQFARRAATLLVSLGILLVLRLALLHGTLPKFSPQDNPAAFHPCFHV</sequence>
<protein>
    <submittedName>
        <fullName evidence="1">Uncharacterized protein</fullName>
    </submittedName>
</protein>
<reference evidence="1" key="1">
    <citation type="submission" date="2023-04" db="EMBL/GenBank/DDBJ databases">
        <title>A chromosome-level genome assembly of the parasitoid wasp Eretmocerus hayati.</title>
        <authorList>
            <person name="Zhong Y."/>
            <person name="Liu S."/>
            <person name="Liu Y."/>
        </authorList>
    </citation>
    <scope>NUCLEOTIDE SEQUENCE</scope>
    <source>
        <strain evidence="1">ZJU_SS_LIU_2023</strain>
    </source>
</reference>
<keyword evidence="2" id="KW-1185">Reference proteome</keyword>
<evidence type="ECO:0000313" key="1">
    <source>
        <dbReference type="EMBL" id="KAJ8667881.1"/>
    </source>
</evidence>
<gene>
    <name evidence="1" type="ORF">QAD02_009544</name>
</gene>
<name>A0ACC2N9Y8_9HYME</name>